<name>A0ABW3FPD9_9PSEU</name>
<reference evidence="2" key="1">
    <citation type="journal article" date="2019" name="Int. J. Syst. Evol. Microbiol.">
        <title>The Global Catalogue of Microorganisms (GCM) 10K type strain sequencing project: providing services to taxonomists for standard genome sequencing and annotation.</title>
        <authorList>
            <consortium name="The Broad Institute Genomics Platform"/>
            <consortium name="The Broad Institute Genome Sequencing Center for Infectious Disease"/>
            <person name="Wu L."/>
            <person name="Ma J."/>
        </authorList>
    </citation>
    <scope>NUCLEOTIDE SEQUENCE [LARGE SCALE GENOMIC DNA]</scope>
    <source>
        <strain evidence="2">CCUG 56401</strain>
    </source>
</reference>
<sequence length="72" mass="7880">MRRIITALATAAVLATVTQYVISLVNRPVPSPTPPAVQHCEEDQPCWDCHTMGNHRCGPTRPETPATRAENT</sequence>
<accession>A0ABW3FPD9</accession>
<dbReference type="Proteomes" id="UP001597018">
    <property type="component" value="Unassembled WGS sequence"/>
</dbReference>
<gene>
    <name evidence="1" type="ORF">ACFQ16_03885</name>
</gene>
<proteinExistence type="predicted"/>
<keyword evidence="2" id="KW-1185">Reference proteome</keyword>
<evidence type="ECO:0000313" key="1">
    <source>
        <dbReference type="EMBL" id="MFD0918875.1"/>
    </source>
</evidence>
<evidence type="ECO:0000313" key="2">
    <source>
        <dbReference type="Proteomes" id="UP001597018"/>
    </source>
</evidence>
<dbReference type="RefSeq" id="WP_263250671.1">
    <property type="nucleotide sequence ID" value="NZ_BAABLT010000033.1"/>
</dbReference>
<organism evidence="1 2">
    <name type="scientific">Saccharopolyspora rosea</name>
    <dbReference type="NCBI Taxonomy" id="524884"/>
    <lineage>
        <taxon>Bacteria</taxon>
        <taxon>Bacillati</taxon>
        <taxon>Actinomycetota</taxon>
        <taxon>Actinomycetes</taxon>
        <taxon>Pseudonocardiales</taxon>
        <taxon>Pseudonocardiaceae</taxon>
        <taxon>Saccharopolyspora</taxon>
    </lineage>
</organism>
<protein>
    <submittedName>
        <fullName evidence="1">Uncharacterized protein</fullName>
    </submittedName>
</protein>
<dbReference type="EMBL" id="JBHTIW010000002">
    <property type="protein sequence ID" value="MFD0918875.1"/>
    <property type="molecule type" value="Genomic_DNA"/>
</dbReference>
<comment type="caution">
    <text evidence="1">The sequence shown here is derived from an EMBL/GenBank/DDBJ whole genome shotgun (WGS) entry which is preliminary data.</text>
</comment>